<reference evidence="1" key="1">
    <citation type="submission" date="2021-03" db="EMBL/GenBank/DDBJ databases">
        <title>Draft genome sequence of rust myrtle Austropuccinia psidii MF-1, a brazilian biotype.</title>
        <authorList>
            <person name="Quecine M.C."/>
            <person name="Pachon D.M.R."/>
            <person name="Bonatelli M.L."/>
            <person name="Correr F.H."/>
            <person name="Franceschini L.M."/>
            <person name="Leite T.F."/>
            <person name="Margarido G.R.A."/>
            <person name="Almeida C.A."/>
            <person name="Ferrarezi J.A."/>
            <person name="Labate C.A."/>
        </authorList>
    </citation>
    <scope>NUCLEOTIDE SEQUENCE</scope>
    <source>
        <strain evidence="1">MF-1</strain>
    </source>
</reference>
<proteinExistence type="predicted"/>
<dbReference type="OrthoDB" id="2505547at2759"/>
<protein>
    <submittedName>
        <fullName evidence="1">Uncharacterized protein</fullName>
    </submittedName>
</protein>
<dbReference type="AlphaFoldDB" id="A0A9Q3I0U8"/>
<evidence type="ECO:0000313" key="1">
    <source>
        <dbReference type="EMBL" id="MBW0525281.1"/>
    </source>
</evidence>
<name>A0A9Q3I0U8_9BASI</name>
<dbReference type="EMBL" id="AVOT02031688">
    <property type="protein sequence ID" value="MBW0525281.1"/>
    <property type="molecule type" value="Genomic_DNA"/>
</dbReference>
<comment type="caution">
    <text evidence="1">The sequence shown here is derived from an EMBL/GenBank/DDBJ whole genome shotgun (WGS) entry which is preliminary data.</text>
</comment>
<dbReference type="Proteomes" id="UP000765509">
    <property type="component" value="Unassembled WGS sequence"/>
</dbReference>
<sequence length="277" mass="30661">MQSLQLALSSPPPALSPYHQKLCTVSSAYDCFMQEPYRVADQSNHLQSNRSNFAEWVSGLNRVLCVALNSKQSVNDCPSFLEDRSLQENRAISHFINAMLPPDFSLCIGVVLARMTAKGFFDTVRARCCPGHQFQKLKVVCNLLDILLENVPSQPKPNSTVILTLFRLFSLFKKLGFNGDELKGLLAQAACHAPSTLDQVAFDQLVMAEILAKGNEKPLLTFVGKVILSTLQKSSDSTQCPSPFMYCVSDPLEAGAFYFCPRSPHFPNPVTSTRDVH</sequence>
<keyword evidence="2" id="KW-1185">Reference proteome</keyword>
<organism evidence="1 2">
    <name type="scientific">Austropuccinia psidii MF-1</name>
    <dbReference type="NCBI Taxonomy" id="1389203"/>
    <lineage>
        <taxon>Eukaryota</taxon>
        <taxon>Fungi</taxon>
        <taxon>Dikarya</taxon>
        <taxon>Basidiomycota</taxon>
        <taxon>Pucciniomycotina</taxon>
        <taxon>Pucciniomycetes</taxon>
        <taxon>Pucciniales</taxon>
        <taxon>Sphaerophragmiaceae</taxon>
        <taxon>Austropuccinia</taxon>
    </lineage>
</organism>
<gene>
    <name evidence="1" type="ORF">O181_064996</name>
</gene>
<evidence type="ECO:0000313" key="2">
    <source>
        <dbReference type="Proteomes" id="UP000765509"/>
    </source>
</evidence>
<accession>A0A9Q3I0U8</accession>